<name>A0ABY7EW39_MYAAR</name>
<dbReference type="EMBL" id="CP111020">
    <property type="protein sequence ID" value="WAR14173.1"/>
    <property type="molecule type" value="Genomic_DNA"/>
</dbReference>
<evidence type="ECO:0000313" key="5">
    <source>
        <dbReference type="Proteomes" id="UP001164746"/>
    </source>
</evidence>
<dbReference type="CDD" id="cd10229">
    <property type="entry name" value="ASKHA_NBD_HSP70_HSPA12"/>
    <property type="match status" value="1"/>
</dbReference>
<reference evidence="4" key="1">
    <citation type="submission" date="2022-11" db="EMBL/GenBank/DDBJ databases">
        <title>Centuries of genome instability and evolution in soft-shell clam transmissible cancer (bioRxiv).</title>
        <authorList>
            <person name="Hart S.F.M."/>
            <person name="Yonemitsu M.A."/>
            <person name="Giersch R.M."/>
            <person name="Beal B.F."/>
            <person name="Arriagada G."/>
            <person name="Davis B.W."/>
            <person name="Ostrander E.A."/>
            <person name="Goff S.P."/>
            <person name="Metzger M.J."/>
        </authorList>
    </citation>
    <scope>NUCLEOTIDE SEQUENCE</scope>
    <source>
        <strain evidence="4">MELC-2E11</strain>
        <tissue evidence="4">Siphon/mantle</tissue>
    </source>
</reference>
<dbReference type="Pfam" id="PF00012">
    <property type="entry name" value="HSP70"/>
    <property type="match status" value="1"/>
</dbReference>
<keyword evidence="3" id="KW-0067">ATP-binding</keyword>
<dbReference type="Proteomes" id="UP001164746">
    <property type="component" value="Chromosome 9"/>
</dbReference>
<protein>
    <submittedName>
        <fullName evidence="4">HS12B-like protein</fullName>
    </submittedName>
</protein>
<organism evidence="4 5">
    <name type="scientific">Mya arenaria</name>
    <name type="common">Soft-shell clam</name>
    <dbReference type="NCBI Taxonomy" id="6604"/>
    <lineage>
        <taxon>Eukaryota</taxon>
        <taxon>Metazoa</taxon>
        <taxon>Spiralia</taxon>
        <taxon>Lophotrochozoa</taxon>
        <taxon>Mollusca</taxon>
        <taxon>Bivalvia</taxon>
        <taxon>Autobranchia</taxon>
        <taxon>Heteroconchia</taxon>
        <taxon>Euheterodonta</taxon>
        <taxon>Imparidentia</taxon>
        <taxon>Neoheterodontei</taxon>
        <taxon>Myida</taxon>
        <taxon>Myoidea</taxon>
        <taxon>Myidae</taxon>
        <taxon>Mya</taxon>
    </lineage>
</organism>
<proteinExistence type="inferred from homology"/>
<gene>
    <name evidence="4" type="ORF">MAR_004278</name>
</gene>
<keyword evidence="2" id="KW-0547">Nucleotide-binding</keyword>
<sequence>MDLHRTKKLTRTMTIEDEQGRKMPAVEVFAAAIRHLKKHFMEQAENRIKLQENEIRWVITVPAIWNDDAKEFMVEAAKMAGIREDKLSLAYEPEAAAIYCKQIRLAKLREQGKDATIQPFPPGFKFLVLDLGGGTVDITAHEVQRDDTLQALMEPSGGKWGGTLVDDGFLETFEGLFGKEFMTGLKKDIENAESKRELDNEIESKKKTIVGKSNPKADCVISMKLPFAMMAKTKSAQFKSALKGKQIEHKRDKIQIHNSILLTAFETSVSKIVAHLEMLLRKPELKRLDAIVMAGGFSESKVVQEEVKGVLKKYPRIELIIPEDGGLAIVQGISTSVPFDIRIHPVVHRVKSRDGSYRCEDIFKVFVKKGEKVIPGQTTASYEFYPSQSAREHQTIEVYKSEADDPPMLITECQKVGFMRFTMPNSYITGKTVSVQMKFGGTQVKVTADVNGLRGNEPMEASFEWL</sequence>
<dbReference type="PANTHER" id="PTHR14187">
    <property type="entry name" value="ALPHA KINASE/ELONGATION FACTOR 2 KINASE"/>
    <property type="match status" value="1"/>
</dbReference>
<dbReference type="PANTHER" id="PTHR14187:SF5">
    <property type="entry name" value="HEAT SHOCK 70 KDA PROTEIN 12A"/>
    <property type="match status" value="1"/>
</dbReference>
<dbReference type="InterPro" id="IPR043129">
    <property type="entry name" value="ATPase_NBD"/>
</dbReference>
<evidence type="ECO:0000256" key="1">
    <source>
        <dbReference type="ARBA" id="ARBA00007381"/>
    </source>
</evidence>
<dbReference type="Gene3D" id="3.30.420.40">
    <property type="match status" value="2"/>
</dbReference>
<evidence type="ECO:0000256" key="2">
    <source>
        <dbReference type="ARBA" id="ARBA00022741"/>
    </source>
</evidence>
<comment type="similarity">
    <text evidence="1">Belongs to the heat shock protein 70 family.</text>
</comment>
<keyword evidence="5" id="KW-1185">Reference proteome</keyword>
<evidence type="ECO:0000256" key="3">
    <source>
        <dbReference type="ARBA" id="ARBA00022840"/>
    </source>
</evidence>
<dbReference type="SUPFAM" id="SSF53067">
    <property type="entry name" value="Actin-like ATPase domain"/>
    <property type="match status" value="2"/>
</dbReference>
<dbReference type="InterPro" id="IPR013126">
    <property type="entry name" value="Hsp_70_fam"/>
</dbReference>
<evidence type="ECO:0000313" key="4">
    <source>
        <dbReference type="EMBL" id="WAR14173.1"/>
    </source>
</evidence>
<dbReference type="Gene3D" id="3.90.640.10">
    <property type="entry name" value="Actin, Chain A, domain 4"/>
    <property type="match status" value="1"/>
</dbReference>
<accession>A0ABY7EW39</accession>